<feature type="compositionally biased region" description="Basic and acidic residues" evidence="1">
    <location>
        <begin position="16"/>
        <end position="32"/>
    </location>
</feature>
<feature type="region of interest" description="Disordered" evidence="1">
    <location>
        <begin position="1"/>
        <end position="72"/>
    </location>
</feature>
<feature type="compositionally biased region" description="Basic and acidic residues" evidence="1">
    <location>
        <begin position="39"/>
        <end position="50"/>
    </location>
</feature>
<protein>
    <submittedName>
        <fullName evidence="2">Uncharacterized protein</fullName>
    </submittedName>
</protein>
<accession>A0A645JHE7</accession>
<dbReference type="EMBL" id="VSSQ01139684">
    <property type="protein sequence ID" value="MPN62119.1"/>
    <property type="molecule type" value="Genomic_DNA"/>
</dbReference>
<gene>
    <name evidence="2" type="ORF">SDC9_209866</name>
</gene>
<sequence length="72" mass="8010">MVADGGDHQHKHQHRRDGLERRNEQRAEDGQLGRHAGRRQGDDDAEHQGDGDLCNQAGALQPARNGREDHGL</sequence>
<evidence type="ECO:0000256" key="1">
    <source>
        <dbReference type="SAM" id="MobiDB-lite"/>
    </source>
</evidence>
<proteinExistence type="predicted"/>
<name>A0A645JHE7_9ZZZZ</name>
<organism evidence="2">
    <name type="scientific">bioreactor metagenome</name>
    <dbReference type="NCBI Taxonomy" id="1076179"/>
    <lineage>
        <taxon>unclassified sequences</taxon>
        <taxon>metagenomes</taxon>
        <taxon>ecological metagenomes</taxon>
    </lineage>
</organism>
<dbReference type="AlphaFoldDB" id="A0A645JHE7"/>
<evidence type="ECO:0000313" key="2">
    <source>
        <dbReference type="EMBL" id="MPN62119.1"/>
    </source>
</evidence>
<reference evidence="2" key="1">
    <citation type="submission" date="2019-08" db="EMBL/GenBank/DDBJ databases">
        <authorList>
            <person name="Kucharzyk K."/>
            <person name="Murdoch R.W."/>
            <person name="Higgins S."/>
            <person name="Loffler F."/>
        </authorList>
    </citation>
    <scope>NUCLEOTIDE SEQUENCE</scope>
</reference>
<comment type="caution">
    <text evidence="2">The sequence shown here is derived from an EMBL/GenBank/DDBJ whole genome shotgun (WGS) entry which is preliminary data.</text>
</comment>